<dbReference type="RefSeq" id="WP_307632618.1">
    <property type="nucleotide sequence ID" value="NZ_JAPHEH010000001.1"/>
</dbReference>
<evidence type="ECO:0000313" key="1">
    <source>
        <dbReference type="EMBL" id="MDG4475645.1"/>
    </source>
</evidence>
<accession>A0A9X4MGS7</accession>
<sequence length="423" mass="48445">MSKYRSLHEIVREIARRQVENQKGTGWWLYERSVRFDTSYRLKGKSLVVVKEIHNVCELAKRQDTSQKLEIIIANLLRYRDRRPIEMALKTIEATMAPLVRKLKDHGFLDIRRGTKIIARYSKVWPTEKLLAHFEKVHSPDIVVDPPFSELVILKDKNGKPKDYKDTARTIQIKRILKKANEVNRAAEILYGKQAVSTALTAIFHHKFTLYGRLHTKGCFHCQGLSEDKRGRIAINGEEVVELDFSALHPHILYAAEGKQLDFDPYSVVLDAPELRDFLKQCLLALLNAKNGWVKPKGKKGYQRTAEANAEGGINQRIGENPKWKTRLEKYGITKARQIIDLFKDAHKLIAHHFCADNDNGLRVMNKDASIALDVIAYFTGKGVPILAIHDSFIVQEKYRDELHQVMGDAYKKHSGGFSCPIK</sequence>
<keyword evidence="2" id="KW-1185">Reference proteome</keyword>
<dbReference type="Proteomes" id="UP001154240">
    <property type="component" value="Unassembled WGS sequence"/>
</dbReference>
<comment type="caution">
    <text evidence="1">The sequence shown here is derived from an EMBL/GenBank/DDBJ whole genome shotgun (WGS) entry which is preliminary data.</text>
</comment>
<gene>
    <name evidence="1" type="ORF">OLX77_05655</name>
</gene>
<name>A0A9X4MGS7_9BACT</name>
<dbReference type="AlphaFoldDB" id="A0A9X4MGS7"/>
<reference evidence="1" key="2">
    <citation type="submission" date="2022-10" db="EMBL/GenBank/DDBJ databases">
        <authorList>
            <person name="Aronson H.S."/>
        </authorList>
    </citation>
    <scope>NUCLEOTIDE SEQUENCE</scope>
    <source>
        <strain evidence="1">RS19-109</strain>
    </source>
</reference>
<dbReference type="EMBL" id="JAPHEH010000001">
    <property type="protein sequence ID" value="MDG4475645.1"/>
    <property type="molecule type" value="Genomic_DNA"/>
</dbReference>
<organism evidence="1 2">
    <name type="scientific">Thiovibrio frasassiensis</name>
    <dbReference type="NCBI Taxonomy" id="2984131"/>
    <lineage>
        <taxon>Bacteria</taxon>
        <taxon>Pseudomonadati</taxon>
        <taxon>Thermodesulfobacteriota</taxon>
        <taxon>Desulfobulbia</taxon>
        <taxon>Desulfobulbales</taxon>
        <taxon>Thiovibrionaceae</taxon>
        <taxon>Thiovibrio</taxon>
    </lineage>
</organism>
<proteinExistence type="predicted"/>
<evidence type="ECO:0000313" key="2">
    <source>
        <dbReference type="Proteomes" id="UP001154240"/>
    </source>
</evidence>
<protein>
    <submittedName>
        <fullName evidence="1">Uncharacterized protein</fullName>
    </submittedName>
</protein>
<reference evidence="1" key="1">
    <citation type="journal article" date="2022" name="bioRxiv">
        <title>Thiovibrio frasassiensisgen. nov., sp. nov., an autotrophic, elemental sulfur disproportionating bacterium isolated from sulfidic karst sediment, and proposal of Thiovibrionaceae fam. nov.</title>
        <authorList>
            <person name="Aronson H."/>
            <person name="Thomas C."/>
            <person name="Bhattacharyya M."/>
            <person name="Eckstein S."/>
            <person name="Jensen S."/>
            <person name="Barco R."/>
            <person name="Macalady J."/>
            <person name="Amend J."/>
        </authorList>
    </citation>
    <scope>NUCLEOTIDE SEQUENCE</scope>
    <source>
        <strain evidence="1">RS19-109</strain>
    </source>
</reference>